<sequence length="3086" mass="345949">MSCIVRLRKSVLILLGSMVTLFASATTDPVQVTVFSGKDGELVPNAVRETVDMKFYDPYWGTRIPHPEADIIENVIALRVDEHSSKIIQENFTFKVNFNIDYTVLNGQTYSMANQELTVTYVKGQGAKYDVRSYMVFDNARKVKVTINTAAIVGTNTINVAEFIIMENRMTVKRDYTFDPLAKALNISHTAPQTTASNVSDQLPLSWTDDETTGRTHYDLEWAWVDYTALSRFMTSGNFDQNLIFPNNSTRVTIAATDHYNVPLLYDGNGYLFYRIRPVQYSEDGVTIKNGAWATSTASAPSPVPFFEYQGGYEPELNWQATTTYAEEGKRKSVIQYFDGSMRSRQTVTKDNTTDTTIVAETLYDYQGRPAINILPAPTLGNIMEFAKNFNRFQASTYQKDIYDLIPSGDEICDVKPSILDSVSGASKYYSANNALVNEGYHKYIPSAFGFPYTETRYTPDATGRIAAQGGVGPTFQLNTGKETKYYYGTADQKELDALFGTEVGEAMHYSKNMVTDANGQYSVSYVDMHGRTIATALAGTPPANLDALPSYQTRYMTKNLLAEGRNTRTDRGIVSSNTILVTKEGPHQFHYELGPQSAEILACNPANETVCYDCYYDLEIRITSDCMDPIVITRKNFNFKSTDVEFTGYDISCSTTPGSLVVDETYMLKEGEYNIVKTLTLSRDAQNWYKNNVFNIRNICKTLQDFYNEQYSVMISQSDCNVTYDCQSCLANLGEYADFKANFLASQGITDPNATVEYEREILASYAEALKVCKDLCPAPENKLDFMKNMLMGDLIPESGQYALLDEDLNENGVLTDFVTTPEGKRIYEMNTNRIYNIFNTRALSTIRPFTTPMSIDGAPLTGGYLTNELPDQDLTPNPPSGVTDVDFKQFASSFKEHWAEYLLYYHPEYPKYKYAKDNLTHSYNFDVDVEAIETWDAAAANSGYYTSALLNNDPFFKTGGLGASKIYKDPSDPQNNGKTYRQVMLDYLTVNYAKSNKSMWQLAWMAVNCRENDPSCGNGIPATPPYTNANCPGDLNLVWRMFRTLFLTEKDRMLNLLLDAETVNQISYDEIRRNYYERRFVSPKDVSALDLGTANNIANAPNPGQASIDQTSAELAAIYGATCDSYIEMWTSKLAECDQLNALAANVRANIINEIMLGLKSVCVRGSDEDHPNGSSTVKPTDTGTPSSFEQVIRDVFQRHDIDPSAVCSPFAINYPLPYEKQPAISDEVIINTKDDCLCSRIQQLQAEKSQIGYSGTFSEFLKYQHNVEISQTLLQTLIDGCSSTSTEDCKFYDPPITVPAIFSCGTTLSNCIECLEYEKLKKEFVTTYAPGFVINPSPQENEAALNANLYFQQFMNSRTGLGKNWFDYLAFEQACNAYMDSWSCGRLDSIITAYNQSVTTPLYGAACRNAFTVYFNQAFGTAYTYAQIQSLFMKYCGHLPDLCQVELTCTGFKNVIDSFYHRYGTGIRIAGNCQTLFAAHFNDMFETDYTFAQLQQLYNGLCGGELDVCSQFDCSKLKAVLDSWNSCHRADQLDPDCEGQWATYFNGMMSTGLSIRQIDSLYAACGLPLNPCTPPVTCKMLNSLLFSYNNMGNAACAGSGLDSLSSTYCTDCFVWYVNDKLGTSYNYTQLQALYMTNCGTKLDMCDQRLDCKKLTDFVNGYLATNRSLPPASNNCDSLFSAAFNQHFGDSLNYAQIMALYQQYCGKQPVICKTAVIMTCAEMTDVYQEFVRLYPQPSSYFGANCQTAFVNYFNQYFGDTLTWYDIQTYYLTQCGSIPPICTPTDSCTQVSQFLNSYNARYSSFILPKEVCVDLFTRQYNKAFTSKVQYNWKDVERLYNNCGVTIPVCDQPGGSFDATRVNNARAAFYAYYEDALPANPDKVMAEFFNQYYGTSFTDYAQLDQWAKDNFSVDLHMVSGNEPALKSQRLRARSADLPPAPSTLPPRLCGTSTLFPNIVVVTPDPCDDVENMALVAATELYSNYVQQQYDEFDKNYQEKCLTGPVQEVFTMRSQLAEYHYTLYYYDQAGNLVKTVPPKGVDESHLGEPAVDTWHASVNAARIAGTTLAVEHTMTTNYRYNTLNQVVAQESPDGGKSLFWYDALGRLVLSQNAKQRPGKYSYTKYDALGRITEVGQLTGSDVNQALTQHLGDLATWFTGVDLTREQITKTVYDEPSDLSPSVIDQRHMRNRVSYAYVQPNASFSSNGVPYHNGTFYSYDIHGNVDKLVQHYNFGVMESNAGNAFKKMEYEYDLVSGKVNKVSYQKGVPDQFFHRYEYDAENKLKEVYTSPDNVYWERQARYDYYLHGPLARTELGELRVQGLDYAYTLQGWLKGVNSSTIGSGWDIGEDGKTKNHPAKDVFSFSLNYFNSDYLAVNSNSFPFAGVSNGLVNISGDAVETGKNLFNGNINSMMVNIPTLGDSKLYGYRYDQLNRLKAMNSYTGLDATVNTFYPLASQDYKERITYDANGNIMHYLRNAYTANQLAMDDLSYDYKTTNNQLRKVSDAVTSTPAGYSDIPNDQINDNYVYDAIGNLVCDHQEGMFDPNAPGKEMIEWTVYGKIHKTTKIKSGVTTVIEYSYDAGGSRIGKSVKVGTGASKTTWYVRDATGNTMSVYTDQDAAINSSRLSQTEVYLFGSSRLGLWTPLRDVGISDWAYFDYDYFPGVTGGALRSSWRRGSQEYEMSNHLGNVLATISDNRLPEESNLPGDVGLIGHFLADVLSTRDYYPFGMIMPGRTNGDYRYGFNGKENDNEVKGEGNQQDYGMRIYDPRLGKFLSVDPLAKSYPWYTPYQFAGNKPIAFIDRDGLEEASPMERNQAISYFENSIKPYISKYASSRAFANMNPQSFLTQLGEALKNPSSLKERYNVGNMCGVYAFSYVFALYKPSEFARGAADLFITGTGHDVGGLDVVPDNGLKNAGNNTGNSLPTLVFGGSMRSHYNQFLNFGGDAKKYFGSTNSSTMIAWLEDRLGVEVKQFSYGHEYFLDGITDNDLKTLSNHVNSGKQAVIRINAGQFQKGSKATTFDPEGDASGGDHWVVLNGKMNIDETKKTVTVDVFDIHRGLEPRTFSTKVFKDMINHVLMISQKDEKKE</sequence>
<dbReference type="InterPro" id="IPR050708">
    <property type="entry name" value="T6SS_VgrG/RHS"/>
</dbReference>
<keyword evidence="4" id="KW-1185">Reference proteome</keyword>
<proteinExistence type="predicted"/>
<dbReference type="NCBIfam" id="TIGR03696">
    <property type="entry name" value="Rhs_assc_core"/>
    <property type="match status" value="1"/>
</dbReference>
<dbReference type="EMBL" id="JAKLTR010000003">
    <property type="protein sequence ID" value="MCG2613738.1"/>
    <property type="molecule type" value="Genomic_DNA"/>
</dbReference>
<evidence type="ECO:0000313" key="3">
    <source>
        <dbReference type="EMBL" id="MCG2613738.1"/>
    </source>
</evidence>
<dbReference type="PANTHER" id="PTHR32305">
    <property type="match status" value="1"/>
</dbReference>
<dbReference type="Proteomes" id="UP001165367">
    <property type="component" value="Unassembled WGS sequence"/>
</dbReference>
<dbReference type="PANTHER" id="PTHR32305:SF15">
    <property type="entry name" value="PROTEIN RHSA-RELATED"/>
    <property type="match status" value="1"/>
</dbReference>
<evidence type="ECO:0000256" key="1">
    <source>
        <dbReference type="SAM" id="SignalP"/>
    </source>
</evidence>
<feature type="signal peptide" evidence="1">
    <location>
        <begin position="1"/>
        <end position="25"/>
    </location>
</feature>
<comment type="caution">
    <text evidence="3">The sequence shown here is derived from an EMBL/GenBank/DDBJ whole genome shotgun (WGS) entry which is preliminary data.</text>
</comment>
<feature type="chain" id="PRO_5045800365" evidence="1">
    <location>
        <begin position="26"/>
        <end position="3086"/>
    </location>
</feature>
<keyword evidence="1" id="KW-0732">Signal</keyword>
<evidence type="ECO:0000259" key="2">
    <source>
        <dbReference type="Pfam" id="PF20041"/>
    </source>
</evidence>
<dbReference type="RefSeq" id="WP_237869425.1">
    <property type="nucleotide sequence ID" value="NZ_JAKLTR010000003.1"/>
</dbReference>
<dbReference type="InterPro" id="IPR022385">
    <property type="entry name" value="Rhs_assc_core"/>
</dbReference>
<reference evidence="3" key="1">
    <citation type="submission" date="2022-01" db="EMBL/GenBank/DDBJ databases">
        <authorList>
            <person name="Jo J.-H."/>
            <person name="Im W.-T."/>
        </authorList>
    </citation>
    <scope>NUCLEOTIDE SEQUENCE</scope>
    <source>
        <strain evidence="3">NA20</strain>
    </source>
</reference>
<gene>
    <name evidence="3" type="ORF">LZZ85_05580</name>
</gene>
<evidence type="ECO:0000313" key="4">
    <source>
        <dbReference type="Proteomes" id="UP001165367"/>
    </source>
</evidence>
<organism evidence="3 4">
    <name type="scientific">Terrimonas ginsenosidimutans</name>
    <dbReference type="NCBI Taxonomy" id="2908004"/>
    <lineage>
        <taxon>Bacteria</taxon>
        <taxon>Pseudomonadati</taxon>
        <taxon>Bacteroidota</taxon>
        <taxon>Chitinophagia</taxon>
        <taxon>Chitinophagales</taxon>
        <taxon>Chitinophagaceae</taxon>
        <taxon>Terrimonas</taxon>
    </lineage>
</organism>
<name>A0ABS9KN41_9BACT</name>
<protein>
    <submittedName>
        <fullName evidence="3">RHS repeat-associated core domain-containing protein</fullName>
    </submittedName>
</protein>
<dbReference type="Gene3D" id="2.180.10.10">
    <property type="entry name" value="RHS repeat-associated core"/>
    <property type="match status" value="1"/>
</dbReference>
<dbReference type="InterPro" id="IPR045619">
    <property type="entry name" value="DUF6443"/>
</dbReference>
<dbReference type="Pfam" id="PF20041">
    <property type="entry name" value="DUF6443"/>
    <property type="match status" value="1"/>
</dbReference>
<feature type="domain" description="DUF6443" evidence="2">
    <location>
        <begin position="322"/>
        <end position="399"/>
    </location>
</feature>
<accession>A0ABS9KN41</accession>